<sequence length="167" mass="18275">METLSVSGEVTGFTNSGPTKNWLSISNTSESEGYSKAIGLTTGVPETEFFWNRVVDMSVGTEERIPQTCLVPSHLQILVRVSKESSQVCTCKRESNGVHSEHHWNTLASRGADVSGPLNTDGSFMSFHRCPLVECPKRFEPFTNCSSQNSWASGCMLSIQTDSPGHE</sequence>
<organism evidence="1 2">
    <name type="scientific">Ogataea philodendri</name>
    <dbReference type="NCBI Taxonomy" id="1378263"/>
    <lineage>
        <taxon>Eukaryota</taxon>
        <taxon>Fungi</taxon>
        <taxon>Dikarya</taxon>
        <taxon>Ascomycota</taxon>
        <taxon>Saccharomycotina</taxon>
        <taxon>Pichiomycetes</taxon>
        <taxon>Pichiales</taxon>
        <taxon>Pichiaceae</taxon>
        <taxon>Ogataea</taxon>
    </lineage>
</organism>
<dbReference type="Proteomes" id="UP000769157">
    <property type="component" value="Unassembled WGS sequence"/>
</dbReference>
<gene>
    <name evidence="1" type="ORF">OGAPHI_000995</name>
</gene>
<accession>A0A9P8PF98</accession>
<protein>
    <submittedName>
        <fullName evidence="1">Uncharacterized protein</fullName>
    </submittedName>
</protein>
<comment type="caution">
    <text evidence="1">The sequence shown here is derived from an EMBL/GenBank/DDBJ whole genome shotgun (WGS) entry which is preliminary data.</text>
</comment>
<dbReference type="RefSeq" id="XP_046063905.1">
    <property type="nucleotide sequence ID" value="XM_046209150.1"/>
</dbReference>
<proteinExistence type="predicted"/>
<reference evidence="1" key="2">
    <citation type="submission" date="2021-01" db="EMBL/GenBank/DDBJ databases">
        <authorList>
            <person name="Schikora-Tamarit M.A."/>
        </authorList>
    </citation>
    <scope>NUCLEOTIDE SEQUENCE</scope>
    <source>
        <strain evidence="1">CBS6075</strain>
    </source>
</reference>
<evidence type="ECO:0000313" key="2">
    <source>
        <dbReference type="Proteomes" id="UP000769157"/>
    </source>
</evidence>
<keyword evidence="2" id="KW-1185">Reference proteome</keyword>
<reference evidence="1" key="1">
    <citation type="journal article" date="2021" name="Open Biol.">
        <title>Shared evolutionary footprints suggest mitochondrial oxidative damage underlies multiple complex I losses in fungi.</title>
        <authorList>
            <person name="Schikora-Tamarit M.A."/>
            <person name="Marcet-Houben M."/>
            <person name="Nosek J."/>
            <person name="Gabaldon T."/>
        </authorList>
    </citation>
    <scope>NUCLEOTIDE SEQUENCE</scope>
    <source>
        <strain evidence="1">CBS6075</strain>
    </source>
</reference>
<dbReference type="GeneID" id="70232963"/>
<dbReference type="AlphaFoldDB" id="A0A9P8PF98"/>
<name>A0A9P8PF98_9ASCO</name>
<evidence type="ECO:0000313" key="1">
    <source>
        <dbReference type="EMBL" id="KAH3670480.1"/>
    </source>
</evidence>
<dbReference type="EMBL" id="JAEUBE010000087">
    <property type="protein sequence ID" value="KAH3670480.1"/>
    <property type="molecule type" value="Genomic_DNA"/>
</dbReference>